<keyword evidence="4" id="KW-1185">Reference proteome</keyword>
<evidence type="ECO:0008006" key="5">
    <source>
        <dbReference type="Google" id="ProtNLM"/>
    </source>
</evidence>
<comment type="caution">
    <text evidence="3">The sequence shown here is derived from an EMBL/GenBank/DDBJ whole genome shotgun (WGS) entry which is preliminary data.</text>
</comment>
<dbReference type="Proteomes" id="UP001597168">
    <property type="component" value="Unassembled WGS sequence"/>
</dbReference>
<proteinExistence type="predicted"/>
<sequence>MTPFAPTSFGSTSFGSTGLGPVPWSETTAVVLARQPSTEKDPGGQQEDFGKSSPLGLLVLVLFFIAVFFLVKSMSKHLRKLPASFDEPEPKAGGKPDGDGDGGAKKG</sequence>
<accession>A0ABW3QQQ4</accession>
<feature type="region of interest" description="Disordered" evidence="1">
    <location>
        <begin position="1"/>
        <end position="21"/>
    </location>
</feature>
<keyword evidence="2" id="KW-0472">Membrane</keyword>
<evidence type="ECO:0000313" key="3">
    <source>
        <dbReference type="EMBL" id="MFD1147118.1"/>
    </source>
</evidence>
<dbReference type="EMBL" id="JBHTLK010000027">
    <property type="protein sequence ID" value="MFD1147118.1"/>
    <property type="molecule type" value="Genomic_DNA"/>
</dbReference>
<reference evidence="4" key="1">
    <citation type="journal article" date="2019" name="Int. J. Syst. Evol. Microbiol.">
        <title>The Global Catalogue of Microorganisms (GCM) 10K type strain sequencing project: providing services to taxonomists for standard genome sequencing and annotation.</title>
        <authorList>
            <consortium name="The Broad Institute Genomics Platform"/>
            <consortium name="The Broad Institute Genome Sequencing Center for Infectious Disease"/>
            <person name="Wu L."/>
            <person name="Ma J."/>
        </authorList>
    </citation>
    <scope>NUCLEOTIDE SEQUENCE [LARGE SCALE GENOMIC DNA]</scope>
    <source>
        <strain evidence="4">CCUG 60214</strain>
    </source>
</reference>
<dbReference type="RefSeq" id="WP_380721955.1">
    <property type="nucleotide sequence ID" value="NZ_JBHTLK010000027.1"/>
</dbReference>
<feature type="region of interest" description="Disordered" evidence="1">
    <location>
        <begin position="82"/>
        <end position="107"/>
    </location>
</feature>
<protein>
    <recommendedName>
        <fullName evidence="5">Sec-independent protein translocase protein TatA</fullName>
    </recommendedName>
</protein>
<keyword evidence="2" id="KW-0812">Transmembrane</keyword>
<evidence type="ECO:0000313" key="4">
    <source>
        <dbReference type="Proteomes" id="UP001597168"/>
    </source>
</evidence>
<feature type="compositionally biased region" description="Basic and acidic residues" evidence="1">
    <location>
        <begin position="88"/>
        <end position="107"/>
    </location>
</feature>
<evidence type="ECO:0000256" key="2">
    <source>
        <dbReference type="SAM" id="Phobius"/>
    </source>
</evidence>
<keyword evidence="2" id="KW-1133">Transmembrane helix</keyword>
<gene>
    <name evidence="3" type="ORF">ACFQ3T_08275</name>
</gene>
<evidence type="ECO:0000256" key="1">
    <source>
        <dbReference type="SAM" id="MobiDB-lite"/>
    </source>
</evidence>
<feature type="transmembrane region" description="Helical" evidence="2">
    <location>
        <begin position="52"/>
        <end position="71"/>
    </location>
</feature>
<name>A0ABW3QQQ4_9PSEU</name>
<organism evidence="3 4">
    <name type="scientific">Saccharothrix hoggarensis</name>
    <dbReference type="NCBI Taxonomy" id="913853"/>
    <lineage>
        <taxon>Bacteria</taxon>
        <taxon>Bacillati</taxon>
        <taxon>Actinomycetota</taxon>
        <taxon>Actinomycetes</taxon>
        <taxon>Pseudonocardiales</taxon>
        <taxon>Pseudonocardiaceae</taxon>
        <taxon>Saccharothrix</taxon>
    </lineage>
</organism>